<dbReference type="PROSITE" id="PS50110">
    <property type="entry name" value="RESPONSE_REGULATORY"/>
    <property type="match status" value="1"/>
</dbReference>
<dbReference type="GO" id="GO:0006355">
    <property type="term" value="P:regulation of DNA-templated transcription"/>
    <property type="evidence" value="ECO:0007669"/>
    <property type="project" value="InterPro"/>
</dbReference>
<dbReference type="GO" id="GO:0032993">
    <property type="term" value="C:protein-DNA complex"/>
    <property type="evidence" value="ECO:0007669"/>
    <property type="project" value="TreeGrafter"/>
</dbReference>
<dbReference type="Pfam" id="PF00486">
    <property type="entry name" value="Trans_reg_C"/>
    <property type="match status" value="1"/>
</dbReference>
<evidence type="ECO:0000256" key="2">
    <source>
        <dbReference type="ARBA" id="ARBA00023012"/>
    </source>
</evidence>
<keyword evidence="1 6" id="KW-0597">Phosphoprotein</keyword>
<keyword evidence="4 7" id="KW-0238">DNA-binding</keyword>
<dbReference type="SMART" id="SM00448">
    <property type="entry name" value="REC"/>
    <property type="match status" value="1"/>
</dbReference>
<feature type="domain" description="Response regulatory" evidence="8">
    <location>
        <begin position="8"/>
        <end position="123"/>
    </location>
</feature>
<dbReference type="InterPro" id="IPR016032">
    <property type="entry name" value="Sig_transdc_resp-reg_C-effctor"/>
</dbReference>
<dbReference type="InterPro" id="IPR036388">
    <property type="entry name" value="WH-like_DNA-bd_sf"/>
</dbReference>
<name>A0AB39UTI1_9GAMM</name>
<evidence type="ECO:0000256" key="1">
    <source>
        <dbReference type="ARBA" id="ARBA00022553"/>
    </source>
</evidence>
<evidence type="ECO:0000256" key="5">
    <source>
        <dbReference type="ARBA" id="ARBA00023163"/>
    </source>
</evidence>
<feature type="domain" description="OmpR/PhoB-type" evidence="9">
    <location>
        <begin position="132"/>
        <end position="229"/>
    </location>
</feature>
<dbReference type="InterPro" id="IPR011006">
    <property type="entry name" value="CheY-like_superfamily"/>
</dbReference>
<reference evidence="10" key="1">
    <citation type="submission" date="2024-05" db="EMBL/GenBank/DDBJ databases">
        <title>Genome sequencing of novel strain.</title>
        <authorList>
            <person name="Ganbat D."/>
            <person name="Ganbat S."/>
            <person name="Lee S.-J."/>
        </authorList>
    </citation>
    <scope>NUCLEOTIDE SEQUENCE</scope>
    <source>
        <strain evidence="10">SMD15-11</strain>
    </source>
</reference>
<evidence type="ECO:0000259" key="8">
    <source>
        <dbReference type="PROSITE" id="PS50110"/>
    </source>
</evidence>
<keyword evidence="2" id="KW-0902">Two-component regulatory system</keyword>
<dbReference type="CDD" id="cd00383">
    <property type="entry name" value="trans_reg_C"/>
    <property type="match status" value="1"/>
</dbReference>
<feature type="DNA-binding region" description="OmpR/PhoB-type" evidence="7">
    <location>
        <begin position="132"/>
        <end position="229"/>
    </location>
</feature>
<dbReference type="FunFam" id="1.10.10.10:FF:000058">
    <property type="entry name" value="DNA-binding response OmpR family regulator"/>
    <property type="match status" value="1"/>
</dbReference>
<dbReference type="Gene3D" id="3.40.50.2300">
    <property type="match status" value="1"/>
</dbReference>
<dbReference type="GO" id="GO:0005829">
    <property type="term" value="C:cytosol"/>
    <property type="evidence" value="ECO:0007669"/>
    <property type="project" value="TreeGrafter"/>
</dbReference>
<keyword evidence="5" id="KW-0804">Transcription</keyword>
<dbReference type="PANTHER" id="PTHR48111:SF22">
    <property type="entry name" value="REGULATOR OF RPOS"/>
    <property type="match status" value="1"/>
</dbReference>
<dbReference type="InterPro" id="IPR039420">
    <property type="entry name" value="WalR-like"/>
</dbReference>
<dbReference type="GO" id="GO:0000976">
    <property type="term" value="F:transcription cis-regulatory region binding"/>
    <property type="evidence" value="ECO:0007669"/>
    <property type="project" value="TreeGrafter"/>
</dbReference>
<dbReference type="GO" id="GO:0000156">
    <property type="term" value="F:phosphorelay response regulator activity"/>
    <property type="evidence" value="ECO:0007669"/>
    <property type="project" value="TreeGrafter"/>
</dbReference>
<dbReference type="Gene3D" id="1.10.10.10">
    <property type="entry name" value="Winged helix-like DNA-binding domain superfamily/Winged helix DNA-binding domain"/>
    <property type="match status" value="1"/>
</dbReference>
<dbReference type="InterPro" id="IPR001789">
    <property type="entry name" value="Sig_transdc_resp-reg_receiver"/>
</dbReference>
<dbReference type="RefSeq" id="WP_369600155.1">
    <property type="nucleotide sequence ID" value="NZ_CP154858.1"/>
</dbReference>
<evidence type="ECO:0000256" key="3">
    <source>
        <dbReference type="ARBA" id="ARBA00023015"/>
    </source>
</evidence>
<protein>
    <submittedName>
        <fullName evidence="10">Response regulator transcription factor</fullName>
    </submittedName>
</protein>
<dbReference type="PROSITE" id="PS51755">
    <property type="entry name" value="OMPR_PHOB"/>
    <property type="match status" value="1"/>
</dbReference>
<evidence type="ECO:0000259" key="9">
    <source>
        <dbReference type="PROSITE" id="PS51755"/>
    </source>
</evidence>
<dbReference type="SMART" id="SM00862">
    <property type="entry name" value="Trans_reg_C"/>
    <property type="match status" value="1"/>
</dbReference>
<evidence type="ECO:0000313" key="10">
    <source>
        <dbReference type="EMBL" id="XDT71116.1"/>
    </source>
</evidence>
<accession>A0AB39UTI1</accession>
<dbReference type="Pfam" id="PF00072">
    <property type="entry name" value="Response_reg"/>
    <property type="match status" value="1"/>
</dbReference>
<dbReference type="SUPFAM" id="SSF52172">
    <property type="entry name" value="CheY-like"/>
    <property type="match status" value="1"/>
</dbReference>
<evidence type="ECO:0000256" key="6">
    <source>
        <dbReference type="PROSITE-ProRule" id="PRU00169"/>
    </source>
</evidence>
<dbReference type="Gene3D" id="6.10.250.690">
    <property type="match status" value="1"/>
</dbReference>
<sequence>MDVPRNAHVLLVEDHEILSETVGIFLENAGFCVDYARDGLSALHLGTVNRYDAVVLDIMLPGLDGFEICRRWRQDGGLTMPVLMLTARDELGDRLQGFDCGADDYLVKPFDLPELAARLTALIRRNRGEVSRTLLRWADLELDLKRQEARRQGKRLKLTPFGFRILHILMREAPNVVPRADLIAEVWGEDPPDTDALRSHFYQLRQAVDKPFGSAMIRTLPGVGYQLQEGGSDTVG</sequence>
<keyword evidence="3" id="KW-0805">Transcription regulation</keyword>
<evidence type="ECO:0000256" key="4">
    <source>
        <dbReference type="ARBA" id="ARBA00023125"/>
    </source>
</evidence>
<organism evidence="10">
    <name type="scientific">Thermohahella caldifontis</name>
    <dbReference type="NCBI Taxonomy" id="3142973"/>
    <lineage>
        <taxon>Bacteria</taxon>
        <taxon>Pseudomonadati</taxon>
        <taxon>Pseudomonadota</taxon>
        <taxon>Gammaproteobacteria</taxon>
        <taxon>Oceanospirillales</taxon>
        <taxon>Hahellaceae</taxon>
        <taxon>Thermohahella</taxon>
    </lineage>
</organism>
<dbReference type="KEGG" id="tcd:AAIA72_09885"/>
<dbReference type="CDD" id="cd17624">
    <property type="entry name" value="REC_OmpR_PmrA-like"/>
    <property type="match status" value="1"/>
</dbReference>
<feature type="modified residue" description="4-aspartylphosphate" evidence="6">
    <location>
        <position position="57"/>
    </location>
</feature>
<dbReference type="SUPFAM" id="SSF46894">
    <property type="entry name" value="C-terminal effector domain of the bipartite response regulators"/>
    <property type="match status" value="1"/>
</dbReference>
<proteinExistence type="predicted"/>
<dbReference type="AlphaFoldDB" id="A0AB39UTI1"/>
<evidence type="ECO:0000256" key="7">
    <source>
        <dbReference type="PROSITE-ProRule" id="PRU01091"/>
    </source>
</evidence>
<dbReference type="InterPro" id="IPR001867">
    <property type="entry name" value="OmpR/PhoB-type_DNA-bd"/>
</dbReference>
<dbReference type="PANTHER" id="PTHR48111">
    <property type="entry name" value="REGULATOR OF RPOS"/>
    <property type="match status" value="1"/>
</dbReference>
<dbReference type="FunFam" id="3.40.50.2300:FF:000001">
    <property type="entry name" value="DNA-binding response regulator PhoB"/>
    <property type="match status" value="1"/>
</dbReference>
<dbReference type="EMBL" id="CP154858">
    <property type="protein sequence ID" value="XDT71116.1"/>
    <property type="molecule type" value="Genomic_DNA"/>
</dbReference>
<gene>
    <name evidence="10" type="ORF">AAIA72_09885</name>
</gene>